<sequence>MPYYPDALWNRMLTLLEYRVEEAGRYAVSHVPRDGKWGSYSKTGANRTKTLRDAQDRVNYKIYTLGVARAVWLCDPEGKTRQRINIGVEPIRTSDLEAAKALLAHYSNPPKVYSDGDLIWANRRMVSYHHGTAHTVPFVDVYDGRVSFGSKTSMPKLSPLYISRNDVVLVEATLTRWKIGEESESSQDGQNAETSSRAARNMGWTSWKTGFELQSITLLFEGPEDIADDSESEADVGEI</sequence>
<dbReference type="EMBL" id="KV722421">
    <property type="protein sequence ID" value="OCH89709.1"/>
    <property type="molecule type" value="Genomic_DNA"/>
</dbReference>
<gene>
    <name evidence="1" type="ORF">OBBRIDRAFT_653924</name>
</gene>
<dbReference type="Proteomes" id="UP000250043">
    <property type="component" value="Unassembled WGS sequence"/>
</dbReference>
<evidence type="ECO:0000313" key="2">
    <source>
        <dbReference type="Proteomes" id="UP000250043"/>
    </source>
</evidence>
<dbReference type="AlphaFoldDB" id="A0A8E2DLB6"/>
<keyword evidence="2" id="KW-1185">Reference proteome</keyword>
<name>A0A8E2DLB6_9APHY</name>
<dbReference type="OrthoDB" id="3269308at2759"/>
<protein>
    <submittedName>
        <fullName evidence="1">Uncharacterized protein</fullName>
    </submittedName>
</protein>
<accession>A0A8E2DLB6</accession>
<proteinExistence type="predicted"/>
<reference evidence="1 2" key="1">
    <citation type="submission" date="2016-07" db="EMBL/GenBank/DDBJ databases">
        <title>Draft genome of the white-rot fungus Obba rivulosa 3A-2.</title>
        <authorList>
            <consortium name="DOE Joint Genome Institute"/>
            <person name="Miettinen O."/>
            <person name="Riley R."/>
            <person name="Acob R."/>
            <person name="Barry K."/>
            <person name="Cullen D."/>
            <person name="De Vries R."/>
            <person name="Hainaut M."/>
            <person name="Hatakka A."/>
            <person name="Henrissat B."/>
            <person name="Hilden K."/>
            <person name="Kuo R."/>
            <person name="Labutti K."/>
            <person name="Lipzen A."/>
            <person name="Makela M.R."/>
            <person name="Sandor L."/>
            <person name="Spatafora J.W."/>
            <person name="Grigoriev I.V."/>
            <person name="Hibbett D.S."/>
        </authorList>
    </citation>
    <scope>NUCLEOTIDE SEQUENCE [LARGE SCALE GENOMIC DNA]</scope>
    <source>
        <strain evidence="1 2">3A-2</strain>
    </source>
</reference>
<evidence type="ECO:0000313" key="1">
    <source>
        <dbReference type="EMBL" id="OCH89709.1"/>
    </source>
</evidence>
<organism evidence="1 2">
    <name type="scientific">Obba rivulosa</name>
    <dbReference type="NCBI Taxonomy" id="1052685"/>
    <lineage>
        <taxon>Eukaryota</taxon>
        <taxon>Fungi</taxon>
        <taxon>Dikarya</taxon>
        <taxon>Basidiomycota</taxon>
        <taxon>Agaricomycotina</taxon>
        <taxon>Agaricomycetes</taxon>
        <taxon>Polyporales</taxon>
        <taxon>Gelatoporiaceae</taxon>
        <taxon>Obba</taxon>
    </lineage>
</organism>